<evidence type="ECO:0000256" key="1">
    <source>
        <dbReference type="SAM" id="Phobius"/>
    </source>
</evidence>
<reference evidence="2 3" key="1">
    <citation type="submission" date="2020-07" db="EMBL/GenBank/DDBJ databases">
        <title>Complete genome sequence of Mycolicibacterium litorale like strain isolated from cardiac implantable electronic device infection.</title>
        <authorList>
            <person name="Fukano H."/>
            <person name="Miyama H."/>
            <person name="Hoshino Y."/>
        </authorList>
    </citation>
    <scope>NUCLEOTIDE SEQUENCE [LARGE SCALE GENOMIC DNA]</scope>
    <source>
        <strain evidence="2 3">NIIDNTM18</strain>
    </source>
</reference>
<gene>
    <name evidence="2" type="ORF">NIIDNTM18_43610</name>
</gene>
<dbReference type="Proteomes" id="UP000515734">
    <property type="component" value="Chromosome"/>
</dbReference>
<dbReference type="EMBL" id="AP023287">
    <property type="protein sequence ID" value="BCI55083.1"/>
    <property type="molecule type" value="Genomic_DNA"/>
</dbReference>
<keyword evidence="1" id="KW-1133">Transmembrane helix</keyword>
<feature type="transmembrane region" description="Helical" evidence="1">
    <location>
        <begin position="26"/>
        <end position="48"/>
    </location>
</feature>
<protein>
    <submittedName>
        <fullName evidence="2">Membrane protein</fullName>
    </submittedName>
</protein>
<feature type="transmembrane region" description="Helical" evidence="1">
    <location>
        <begin position="93"/>
        <end position="111"/>
    </location>
</feature>
<keyword evidence="1" id="KW-0472">Membrane</keyword>
<keyword evidence="1" id="KW-0812">Transmembrane</keyword>
<sequence length="160" mass="16761">MAMPGTQGTPQAAPTAGKAPVQKASLAVGAVFLLVGVLGFIPGITTHYDRLTFAGHHSGAMLLGIFAVSALHNVVHLVFGVLGIALHGTFNAAKWFLIGGGLVYAVLWLYGLLIDHDSTANFVPLNTADNWLHLGLAIAMIGLGAVLGRVPSRLHDRRHT</sequence>
<evidence type="ECO:0000313" key="3">
    <source>
        <dbReference type="Proteomes" id="UP000515734"/>
    </source>
</evidence>
<name>A0A6S6P5E3_9MYCO</name>
<accession>A0A6S6P5E3</accession>
<dbReference type="AlphaFoldDB" id="A0A6S6P5E3"/>
<dbReference type="Pfam" id="PF14325">
    <property type="entry name" value="DUF4383"/>
    <property type="match status" value="1"/>
</dbReference>
<organism evidence="2 3">
    <name type="scientific">Mycolicibacterium litorale</name>
    <dbReference type="NCBI Taxonomy" id="758802"/>
    <lineage>
        <taxon>Bacteria</taxon>
        <taxon>Bacillati</taxon>
        <taxon>Actinomycetota</taxon>
        <taxon>Actinomycetes</taxon>
        <taxon>Mycobacteriales</taxon>
        <taxon>Mycobacteriaceae</taxon>
        <taxon>Mycolicibacterium</taxon>
    </lineage>
</organism>
<feature type="transmembrane region" description="Helical" evidence="1">
    <location>
        <begin position="60"/>
        <end position="86"/>
    </location>
</feature>
<feature type="transmembrane region" description="Helical" evidence="1">
    <location>
        <begin position="131"/>
        <end position="150"/>
    </location>
</feature>
<proteinExistence type="predicted"/>
<evidence type="ECO:0000313" key="2">
    <source>
        <dbReference type="EMBL" id="BCI55083.1"/>
    </source>
</evidence>